<gene>
    <name evidence="1" type="ORF">PR002_g7634</name>
    <name evidence="2" type="ORF">PR003_g7787</name>
</gene>
<sequence>MLKDQRRRIPAADNKAVDNRSAEFDTETTVGRKLEYPCVGV</sequence>
<dbReference type="EMBL" id="QXFT01000375">
    <property type="protein sequence ID" value="KAE9345729.1"/>
    <property type="molecule type" value="Genomic_DNA"/>
</dbReference>
<dbReference type="Proteomes" id="UP000434957">
    <property type="component" value="Unassembled WGS sequence"/>
</dbReference>
<organism evidence="2 3">
    <name type="scientific">Phytophthora rubi</name>
    <dbReference type="NCBI Taxonomy" id="129364"/>
    <lineage>
        <taxon>Eukaryota</taxon>
        <taxon>Sar</taxon>
        <taxon>Stramenopiles</taxon>
        <taxon>Oomycota</taxon>
        <taxon>Peronosporomycetes</taxon>
        <taxon>Peronosporales</taxon>
        <taxon>Peronosporaceae</taxon>
        <taxon>Phytophthora</taxon>
    </lineage>
</organism>
<protein>
    <submittedName>
        <fullName evidence="2">Uncharacterized protein</fullName>
    </submittedName>
</protein>
<evidence type="ECO:0000313" key="2">
    <source>
        <dbReference type="EMBL" id="KAE9345729.1"/>
    </source>
</evidence>
<comment type="caution">
    <text evidence="2">The sequence shown here is derived from an EMBL/GenBank/DDBJ whole genome shotgun (WGS) entry which is preliminary data.</text>
</comment>
<name>A0A6A4FZB0_9STRA</name>
<dbReference type="Proteomes" id="UP000435112">
    <property type="component" value="Unassembled WGS sequence"/>
</dbReference>
<evidence type="ECO:0000313" key="1">
    <source>
        <dbReference type="EMBL" id="KAE9035330.1"/>
    </source>
</evidence>
<proteinExistence type="predicted"/>
<reference evidence="2 3" key="1">
    <citation type="submission" date="2018-08" db="EMBL/GenBank/DDBJ databases">
        <title>Genomic investigation of the strawberry pathogen Phytophthora fragariae indicates pathogenicity is determined by transcriptional variation in three key races.</title>
        <authorList>
            <person name="Adams T.M."/>
            <person name="Armitage A.D."/>
            <person name="Sobczyk M.K."/>
            <person name="Bates H.J."/>
            <person name="Dunwell J.M."/>
            <person name="Nellist C.F."/>
            <person name="Harrison R.J."/>
        </authorList>
    </citation>
    <scope>NUCLEOTIDE SEQUENCE [LARGE SCALE GENOMIC DNA]</scope>
    <source>
        <strain evidence="1 4">SCRP324</strain>
        <strain evidence="2 3">SCRP333</strain>
    </source>
</reference>
<evidence type="ECO:0000313" key="4">
    <source>
        <dbReference type="Proteomes" id="UP000435112"/>
    </source>
</evidence>
<keyword evidence="3" id="KW-1185">Reference proteome</keyword>
<dbReference type="EMBL" id="QXFU01000369">
    <property type="protein sequence ID" value="KAE9035330.1"/>
    <property type="molecule type" value="Genomic_DNA"/>
</dbReference>
<dbReference type="AlphaFoldDB" id="A0A6A4FZB0"/>
<accession>A0A6A4FZB0</accession>
<evidence type="ECO:0000313" key="3">
    <source>
        <dbReference type="Proteomes" id="UP000434957"/>
    </source>
</evidence>